<proteinExistence type="predicted"/>
<reference evidence="3 4" key="1">
    <citation type="submission" date="2022-02" db="EMBL/GenBank/DDBJ databases">
        <title>Paenibacillus sp. MBLB1776 Whole Genome Shotgun Sequencing.</title>
        <authorList>
            <person name="Hwang C.Y."/>
            <person name="Cho E.-S."/>
            <person name="Seo M.-J."/>
        </authorList>
    </citation>
    <scope>NUCLEOTIDE SEQUENCE [LARGE SCALE GENOMIC DNA]</scope>
    <source>
        <strain evidence="3 4">MBLB1776</strain>
    </source>
</reference>
<evidence type="ECO:0000313" key="3">
    <source>
        <dbReference type="EMBL" id="WNQ08903.1"/>
    </source>
</evidence>
<dbReference type="AlphaFoldDB" id="A0AA96L9A4"/>
<keyword evidence="4" id="KW-1185">Reference proteome</keyword>
<evidence type="ECO:0000256" key="1">
    <source>
        <dbReference type="SAM" id="SignalP"/>
    </source>
</evidence>
<evidence type="ECO:0000313" key="4">
    <source>
        <dbReference type="Proteomes" id="UP001305702"/>
    </source>
</evidence>
<feature type="chain" id="PRO_5041682816" evidence="1">
    <location>
        <begin position="23"/>
        <end position="329"/>
    </location>
</feature>
<dbReference type="InterPro" id="IPR036582">
    <property type="entry name" value="Mao_N_sf"/>
</dbReference>
<keyword evidence="1" id="KW-0732">Signal</keyword>
<organism evidence="3 4">
    <name type="scientific">Paenibacillus aurantius</name>
    <dbReference type="NCBI Taxonomy" id="2918900"/>
    <lineage>
        <taxon>Bacteria</taxon>
        <taxon>Bacillati</taxon>
        <taxon>Bacillota</taxon>
        <taxon>Bacilli</taxon>
        <taxon>Bacillales</taxon>
        <taxon>Paenibacillaceae</taxon>
        <taxon>Paenibacillus</taxon>
    </lineage>
</organism>
<evidence type="ECO:0000259" key="2">
    <source>
        <dbReference type="Pfam" id="PF07833"/>
    </source>
</evidence>
<sequence length="329" mass="36768">MKKYVIAGSVLLSSVMGATALADGALKVVVNGSLLGVEGQAELREGVTMAAARPLAEALGAKVTWDNETRTVHIDRPDDKLLQQQISLLEAAVAAESPEEAAKQWAEAVKKRNGALQYALMTDDLRAQEKEKMEASFWVTGTSSPWVDRYTVSKGTDNADGTVSYTITFVYADSTKKESEQKATIRVKQQEEHWYVAQIPENPAGEGDSTEEFPFDHVTYENQYWAYSLTLPKSWFGKFLAVEEETKTELVYNSKTGLKATILVIYSVPAKEWKQDENGLFHKLGEHNGRGYYYLDPLDYDNPYQGAEAEEFTRMFGEARKAVSTFRLE</sequence>
<name>A0AA96L9A4_9BACL</name>
<feature type="signal peptide" evidence="1">
    <location>
        <begin position="1"/>
        <end position="22"/>
    </location>
</feature>
<dbReference type="SUPFAM" id="SSF55383">
    <property type="entry name" value="Copper amine oxidase, domain N"/>
    <property type="match status" value="1"/>
</dbReference>
<dbReference type="EMBL" id="CP130318">
    <property type="protein sequence ID" value="WNQ08903.1"/>
    <property type="molecule type" value="Genomic_DNA"/>
</dbReference>
<dbReference type="InterPro" id="IPR012854">
    <property type="entry name" value="Cu_amine_oxidase-like_N"/>
</dbReference>
<protein>
    <submittedName>
        <fullName evidence="3">Copper amine oxidase N-terminal domain-containing protein</fullName>
    </submittedName>
</protein>
<accession>A0AA96L9A4</accession>
<dbReference type="Gene3D" id="3.30.457.10">
    <property type="entry name" value="Copper amine oxidase-like, N-terminal domain"/>
    <property type="match status" value="1"/>
</dbReference>
<dbReference type="Proteomes" id="UP001305702">
    <property type="component" value="Chromosome"/>
</dbReference>
<gene>
    <name evidence="3" type="ORF">MJA45_14725</name>
</gene>
<dbReference type="KEGG" id="paun:MJA45_14725"/>
<dbReference type="RefSeq" id="WP_315602670.1">
    <property type="nucleotide sequence ID" value="NZ_CP130318.1"/>
</dbReference>
<dbReference type="Pfam" id="PF07833">
    <property type="entry name" value="Cu_amine_oxidN1"/>
    <property type="match status" value="1"/>
</dbReference>
<feature type="domain" description="Copper amine oxidase-like N-terminal" evidence="2">
    <location>
        <begin position="28"/>
        <end position="74"/>
    </location>
</feature>